<keyword evidence="3" id="KW-1185">Reference proteome</keyword>
<protein>
    <recommendedName>
        <fullName evidence="4">F-box domain-containing protein</fullName>
    </recommendedName>
</protein>
<feature type="region of interest" description="Disordered" evidence="1">
    <location>
        <begin position="23"/>
        <end position="44"/>
    </location>
</feature>
<dbReference type="AlphaFoldDB" id="A0A9P6EJV9"/>
<comment type="caution">
    <text evidence="2">The sequence shown here is derived from an EMBL/GenBank/DDBJ whole genome shotgun (WGS) entry which is preliminary data.</text>
</comment>
<accession>A0A9P6EJV9</accession>
<sequence>MRIRVDDDFWPSLLTINRRRRHVPSRPVPNSELAPPITAEPSQIRSPVPRLPQELVNLLLDKLHTDKTTLRACALVASSWVPAARRHVFRRLDVQGQKRDASFTQFIDLLSSPLCTFARHIRCISISGSFDNNPWNEWVTETIPVVVARLPRLETLYCSSLDTSAVLPLRLLASQFEFTLRMTTLRLQTIAFDRFEHIFQIICSFPNLHTLEWKSWYHMSREEEVRLSTRSWASLGQVPSNLRVVDVGTPLLCNWSIWQWFLDCEAYWIHTIKLKHVDRVQVAPLAEYLYRLGQSLKSLHISISAKEHLRYLIDDIDLRHNENLQNLVIQSSRTFAFATDRLLLDLGLLPALIHRIPTSLRHLHCILMNQDEIYSRADAIKALDESLIRHEGSHVRSITFRYEGKRVSATKAAMKSLFAKCIQSGIVLVE</sequence>
<organism evidence="2 3">
    <name type="scientific">Crepidotus variabilis</name>
    <dbReference type="NCBI Taxonomy" id="179855"/>
    <lineage>
        <taxon>Eukaryota</taxon>
        <taxon>Fungi</taxon>
        <taxon>Dikarya</taxon>
        <taxon>Basidiomycota</taxon>
        <taxon>Agaricomycotina</taxon>
        <taxon>Agaricomycetes</taxon>
        <taxon>Agaricomycetidae</taxon>
        <taxon>Agaricales</taxon>
        <taxon>Agaricineae</taxon>
        <taxon>Crepidotaceae</taxon>
        <taxon>Crepidotus</taxon>
    </lineage>
</organism>
<dbReference type="Proteomes" id="UP000807306">
    <property type="component" value="Unassembled WGS sequence"/>
</dbReference>
<name>A0A9P6EJV9_9AGAR</name>
<evidence type="ECO:0000313" key="3">
    <source>
        <dbReference type="Proteomes" id="UP000807306"/>
    </source>
</evidence>
<evidence type="ECO:0000313" key="2">
    <source>
        <dbReference type="EMBL" id="KAF9531086.1"/>
    </source>
</evidence>
<reference evidence="2" key="1">
    <citation type="submission" date="2020-11" db="EMBL/GenBank/DDBJ databases">
        <authorList>
            <consortium name="DOE Joint Genome Institute"/>
            <person name="Ahrendt S."/>
            <person name="Riley R."/>
            <person name="Andreopoulos W."/>
            <person name="Labutti K."/>
            <person name="Pangilinan J."/>
            <person name="Ruiz-Duenas F.J."/>
            <person name="Barrasa J.M."/>
            <person name="Sanchez-Garcia M."/>
            <person name="Camarero S."/>
            <person name="Miyauchi S."/>
            <person name="Serrano A."/>
            <person name="Linde D."/>
            <person name="Babiker R."/>
            <person name="Drula E."/>
            <person name="Ayuso-Fernandez I."/>
            <person name="Pacheco R."/>
            <person name="Padilla G."/>
            <person name="Ferreira P."/>
            <person name="Barriuso J."/>
            <person name="Kellner H."/>
            <person name="Castanera R."/>
            <person name="Alfaro M."/>
            <person name="Ramirez L."/>
            <person name="Pisabarro A.G."/>
            <person name="Kuo A."/>
            <person name="Tritt A."/>
            <person name="Lipzen A."/>
            <person name="He G."/>
            <person name="Yan M."/>
            <person name="Ng V."/>
            <person name="Cullen D."/>
            <person name="Martin F."/>
            <person name="Rosso M.-N."/>
            <person name="Henrissat B."/>
            <person name="Hibbett D."/>
            <person name="Martinez A.T."/>
            <person name="Grigoriev I.V."/>
        </authorList>
    </citation>
    <scope>NUCLEOTIDE SEQUENCE</scope>
    <source>
        <strain evidence="2">CBS 506.95</strain>
    </source>
</reference>
<gene>
    <name evidence="2" type="ORF">CPB83DRAFT_904673</name>
</gene>
<evidence type="ECO:0000256" key="1">
    <source>
        <dbReference type="SAM" id="MobiDB-lite"/>
    </source>
</evidence>
<evidence type="ECO:0008006" key="4">
    <source>
        <dbReference type="Google" id="ProtNLM"/>
    </source>
</evidence>
<dbReference type="OrthoDB" id="2787007at2759"/>
<proteinExistence type="predicted"/>
<dbReference type="EMBL" id="MU157836">
    <property type="protein sequence ID" value="KAF9531086.1"/>
    <property type="molecule type" value="Genomic_DNA"/>
</dbReference>